<dbReference type="GO" id="GO:0004848">
    <property type="term" value="F:ureidoglycolate hydrolase activity"/>
    <property type="evidence" value="ECO:0007669"/>
    <property type="project" value="InterPro"/>
</dbReference>
<dbReference type="PANTHER" id="PTHR12045">
    <property type="entry name" value="ALLANTOICASE"/>
    <property type="match status" value="1"/>
</dbReference>
<proteinExistence type="inferred from homology"/>
<dbReference type="Proteomes" id="UP001049176">
    <property type="component" value="Chromosome 1"/>
</dbReference>
<comment type="subunit">
    <text evidence="2">Homodimer.</text>
</comment>
<feature type="domain" description="Allantoicase" evidence="7">
    <location>
        <begin position="194"/>
        <end position="338"/>
    </location>
</feature>
<dbReference type="Gene3D" id="2.60.120.260">
    <property type="entry name" value="Galactose-binding domain-like"/>
    <property type="match status" value="2"/>
</dbReference>
<dbReference type="InterPro" id="IPR047233">
    <property type="entry name" value="UAH_cupin"/>
</dbReference>
<dbReference type="EMBL" id="CM032181">
    <property type="protein sequence ID" value="KAG7098760.1"/>
    <property type="molecule type" value="Genomic_DNA"/>
</dbReference>
<evidence type="ECO:0000313" key="9">
    <source>
        <dbReference type="Proteomes" id="UP001049176"/>
    </source>
</evidence>
<comment type="catalytic activity">
    <reaction evidence="6">
        <text>(S)-ureidoglycolate = urea + glyoxylate</text>
        <dbReference type="Rhea" id="RHEA:11304"/>
        <dbReference type="ChEBI" id="CHEBI:16199"/>
        <dbReference type="ChEBI" id="CHEBI:36655"/>
        <dbReference type="ChEBI" id="CHEBI:57296"/>
        <dbReference type="EC" id="4.3.2.3"/>
    </reaction>
</comment>
<keyword evidence="3" id="KW-0659">Purine metabolism</keyword>
<dbReference type="FunFam" id="2.60.120.260:FF:000059">
    <property type="entry name" value="Probable allantoicase"/>
    <property type="match status" value="1"/>
</dbReference>
<keyword evidence="4" id="KW-0378">Hydrolase</keyword>
<dbReference type="GeneID" id="66069745"/>
<evidence type="ECO:0000313" key="8">
    <source>
        <dbReference type="EMBL" id="KAG7098760.1"/>
    </source>
</evidence>
<dbReference type="OrthoDB" id="10266039at2759"/>
<dbReference type="GO" id="GO:0000256">
    <property type="term" value="P:allantoin catabolic process"/>
    <property type="evidence" value="ECO:0007669"/>
    <property type="project" value="InterPro"/>
</dbReference>
<organism evidence="8 9">
    <name type="scientific">Marasmius oreades</name>
    <name type="common">fairy-ring Marasmius</name>
    <dbReference type="NCBI Taxonomy" id="181124"/>
    <lineage>
        <taxon>Eukaryota</taxon>
        <taxon>Fungi</taxon>
        <taxon>Dikarya</taxon>
        <taxon>Basidiomycota</taxon>
        <taxon>Agaricomycotina</taxon>
        <taxon>Agaricomycetes</taxon>
        <taxon>Agaricomycetidae</taxon>
        <taxon>Agaricales</taxon>
        <taxon>Marasmiineae</taxon>
        <taxon>Marasmiaceae</taxon>
        <taxon>Marasmius</taxon>
    </lineage>
</organism>
<dbReference type="PANTHER" id="PTHR12045:SF3">
    <property type="entry name" value="INACTIVE ALLANTOICASE-RELATED"/>
    <property type="match status" value="1"/>
</dbReference>
<name>A0A9P8AEV3_9AGAR</name>
<comment type="caution">
    <text evidence="8">The sequence shown here is derived from an EMBL/GenBank/DDBJ whole genome shotgun (WGS) entry which is preliminary data.</text>
</comment>
<dbReference type="InterPro" id="IPR005164">
    <property type="entry name" value="Allantoicase"/>
</dbReference>
<evidence type="ECO:0000256" key="1">
    <source>
        <dbReference type="ARBA" id="ARBA00009242"/>
    </source>
</evidence>
<keyword evidence="9" id="KW-1185">Reference proteome</keyword>
<dbReference type="SUPFAM" id="SSF49785">
    <property type="entry name" value="Galactose-binding domain-like"/>
    <property type="match status" value="2"/>
</dbReference>
<dbReference type="AlphaFoldDB" id="A0A9P8AEV3"/>
<evidence type="ECO:0000256" key="4">
    <source>
        <dbReference type="ARBA" id="ARBA00022801"/>
    </source>
</evidence>
<dbReference type="InterPro" id="IPR007247">
    <property type="entry name" value="Ureidogly_lyase"/>
</dbReference>
<keyword evidence="5" id="KW-0456">Lyase</keyword>
<dbReference type="NCBIfam" id="TIGR02961">
    <property type="entry name" value="allantoicase"/>
    <property type="match status" value="1"/>
</dbReference>
<evidence type="ECO:0000259" key="7">
    <source>
        <dbReference type="Pfam" id="PF03561"/>
    </source>
</evidence>
<dbReference type="InterPro" id="IPR011051">
    <property type="entry name" value="RmlC_Cupin_sf"/>
</dbReference>
<dbReference type="InterPro" id="IPR024060">
    <property type="entry name" value="Ureidoglycolate_lyase_dom_sf"/>
</dbReference>
<evidence type="ECO:0000256" key="6">
    <source>
        <dbReference type="ARBA" id="ARBA00047684"/>
    </source>
</evidence>
<dbReference type="Gene3D" id="2.60.120.480">
    <property type="entry name" value="Ureidoglycolate hydrolase"/>
    <property type="match status" value="1"/>
</dbReference>
<dbReference type="RefSeq" id="XP_043015230.1">
    <property type="nucleotide sequence ID" value="XM_043146527.1"/>
</dbReference>
<accession>A0A9P8AEV3</accession>
<dbReference type="Pfam" id="PF04115">
    <property type="entry name" value="Ureidogly_lyase"/>
    <property type="match status" value="1"/>
</dbReference>
<dbReference type="GO" id="GO:0004037">
    <property type="term" value="F:allantoicase activity"/>
    <property type="evidence" value="ECO:0007669"/>
    <property type="project" value="InterPro"/>
</dbReference>
<dbReference type="CDD" id="cd20298">
    <property type="entry name" value="cupin_UAH"/>
    <property type="match status" value="1"/>
</dbReference>
<dbReference type="SUPFAM" id="SSF51182">
    <property type="entry name" value="RmlC-like cupins"/>
    <property type="match status" value="1"/>
</dbReference>
<dbReference type="InterPro" id="IPR008979">
    <property type="entry name" value="Galactose-bd-like_sf"/>
</dbReference>
<dbReference type="Pfam" id="PF03561">
    <property type="entry name" value="Allantoicase"/>
    <property type="match status" value="2"/>
</dbReference>
<sequence length="539" mass="59226">MVFEVVNLAKFSEVFASTTELSSCALGGRVVSVSDEFFAEAFHLLLVEPATSLKGQFGPNGALYSGWESRRHNPTFDWCIIKLGTSGTIVGFDIDTGHFNGNEAPQASVDGFYDPTSEDPDKNDARWTEILPKVNLGPNSRHLFTVPPGSRATFVKLNMYPDGGIARFRVYGHVIPIVPEDPLKSFDLAHVYAGGRVVLTSDQHFGVGANLILPGRGKNMGDGWETKRSRLPGHKDWAIIQLSTPGYLEQVEIDTNHFKGNFPDSCEVHALHLDKEVDWRVGRAEDQDWKVVLPRIKLGPHRQHFFQLENVAGVLYTHVKVTIHPDGGIKRVRVIGRRSRKEASEGVTTIEEESPKVKDIQLALTKDQSLKNSKVLPVLPLTPEAFAPFGQVIQAYGDHAAAPKGIKITPANGGTADKFHKLSLLAQSYPVGAGATTGISVYRCQPLTDIAMDGTCQLKELERHAFTNQVFVPMGKGFGEELTHPAEKYLVVVTKSGMDDKPDLNSLRAFTATTAQGIVYNTGIWHRPITVLEKVCRST</sequence>
<comment type="similarity">
    <text evidence="1">Belongs to the allantoicase family.</text>
</comment>
<evidence type="ECO:0000256" key="3">
    <source>
        <dbReference type="ARBA" id="ARBA00022631"/>
    </source>
</evidence>
<feature type="domain" description="Allantoicase" evidence="7">
    <location>
        <begin position="27"/>
        <end position="174"/>
    </location>
</feature>
<protein>
    <recommendedName>
        <fullName evidence="7">Allantoicase domain-containing protein</fullName>
    </recommendedName>
</protein>
<evidence type="ECO:0000256" key="5">
    <source>
        <dbReference type="ARBA" id="ARBA00023239"/>
    </source>
</evidence>
<dbReference type="GO" id="GO:0050385">
    <property type="term" value="F:ureidoglycolate lyase activity"/>
    <property type="evidence" value="ECO:0007669"/>
    <property type="project" value="UniProtKB-EC"/>
</dbReference>
<reference evidence="8" key="1">
    <citation type="journal article" date="2021" name="Genome Biol. Evol.">
        <title>The assembled and annotated genome of the fairy-ring fungus Marasmius oreades.</title>
        <authorList>
            <person name="Hiltunen M."/>
            <person name="Ament-Velasquez S.L."/>
            <person name="Johannesson H."/>
        </authorList>
    </citation>
    <scope>NUCLEOTIDE SEQUENCE</scope>
    <source>
        <strain evidence="8">03SP1</strain>
    </source>
</reference>
<dbReference type="GO" id="GO:0006144">
    <property type="term" value="P:purine nucleobase metabolic process"/>
    <property type="evidence" value="ECO:0007669"/>
    <property type="project" value="UniProtKB-KW"/>
</dbReference>
<dbReference type="InterPro" id="IPR015908">
    <property type="entry name" value="Allantoicase_dom"/>
</dbReference>
<dbReference type="KEGG" id="more:E1B28_000669"/>
<evidence type="ECO:0000256" key="2">
    <source>
        <dbReference type="ARBA" id="ARBA00011738"/>
    </source>
</evidence>
<gene>
    <name evidence="8" type="ORF">E1B28_000669</name>
</gene>
<dbReference type="HAMAP" id="MF_00813">
    <property type="entry name" value="Allantoicase"/>
    <property type="match status" value="1"/>
</dbReference>